<reference evidence="2" key="2">
    <citation type="submission" date="2024-10" db="UniProtKB">
        <authorList>
            <consortium name="EnsemblProtists"/>
        </authorList>
    </citation>
    <scope>IDENTIFICATION</scope>
</reference>
<dbReference type="Gene3D" id="1.25.40.10">
    <property type="entry name" value="Tetratricopeptide repeat domain"/>
    <property type="match status" value="1"/>
</dbReference>
<keyword evidence="1" id="KW-0802">TPR repeat</keyword>
<dbReference type="EnsemblProtists" id="EOD25556">
    <property type="protein sequence ID" value="EOD25556"/>
    <property type="gene ID" value="EMIHUDRAFT_237568"/>
</dbReference>
<keyword evidence="3" id="KW-1185">Reference proteome</keyword>
<dbReference type="Proteomes" id="UP000013827">
    <property type="component" value="Unassembled WGS sequence"/>
</dbReference>
<dbReference type="AlphaFoldDB" id="A0A0D3JPX1"/>
<dbReference type="GeneID" id="17271101"/>
<proteinExistence type="predicted"/>
<evidence type="ECO:0008006" key="4">
    <source>
        <dbReference type="Google" id="ProtNLM"/>
    </source>
</evidence>
<dbReference type="KEGG" id="ehx:EMIHUDRAFT_237568"/>
<evidence type="ECO:0000313" key="3">
    <source>
        <dbReference type="Proteomes" id="UP000013827"/>
    </source>
</evidence>
<evidence type="ECO:0000313" key="2">
    <source>
        <dbReference type="EnsemblProtists" id="EOD25556"/>
    </source>
</evidence>
<protein>
    <recommendedName>
        <fullName evidence="4">Tetratricopeptide repeat protein</fullName>
    </recommendedName>
</protein>
<dbReference type="SUPFAM" id="SSF48452">
    <property type="entry name" value="TPR-like"/>
    <property type="match status" value="1"/>
</dbReference>
<reference evidence="3" key="1">
    <citation type="journal article" date="2013" name="Nature">
        <title>Pan genome of the phytoplankton Emiliania underpins its global distribution.</title>
        <authorList>
            <person name="Read B.A."/>
            <person name="Kegel J."/>
            <person name="Klute M.J."/>
            <person name="Kuo A."/>
            <person name="Lefebvre S.C."/>
            <person name="Maumus F."/>
            <person name="Mayer C."/>
            <person name="Miller J."/>
            <person name="Monier A."/>
            <person name="Salamov A."/>
            <person name="Young J."/>
            <person name="Aguilar M."/>
            <person name="Claverie J.M."/>
            <person name="Frickenhaus S."/>
            <person name="Gonzalez K."/>
            <person name="Herman E.K."/>
            <person name="Lin Y.C."/>
            <person name="Napier J."/>
            <person name="Ogata H."/>
            <person name="Sarno A.F."/>
            <person name="Shmutz J."/>
            <person name="Schroeder D."/>
            <person name="de Vargas C."/>
            <person name="Verret F."/>
            <person name="von Dassow P."/>
            <person name="Valentin K."/>
            <person name="Van de Peer Y."/>
            <person name="Wheeler G."/>
            <person name="Dacks J.B."/>
            <person name="Delwiche C.F."/>
            <person name="Dyhrman S.T."/>
            <person name="Glockner G."/>
            <person name="John U."/>
            <person name="Richards T."/>
            <person name="Worden A.Z."/>
            <person name="Zhang X."/>
            <person name="Grigoriev I.V."/>
            <person name="Allen A.E."/>
            <person name="Bidle K."/>
            <person name="Borodovsky M."/>
            <person name="Bowler C."/>
            <person name="Brownlee C."/>
            <person name="Cock J.M."/>
            <person name="Elias M."/>
            <person name="Gladyshev V.N."/>
            <person name="Groth M."/>
            <person name="Guda C."/>
            <person name="Hadaegh A."/>
            <person name="Iglesias-Rodriguez M.D."/>
            <person name="Jenkins J."/>
            <person name="Jones B.M."/>
            <person name="Lawson T."/>
            <person name="Leese F."/>
            <person name="Lindquist E."/>
            <person name="Lobanov A."/>
            <person name="Lomsadze A."/>
            <person name="Malik S.B."/>
            <person name="Marsh M.E."/>
            <person name="Mackinder L."/>
            <person name="Mock T."/>
            <person name="Mueller-Roeber B."/>
            <person name="Pagarete A."/>
            <person name="Parker M."/>
            <person name="Probert I."/>
            <person name="Quesneville H."/>
            <person name="Raines C."/>
            <person name="Rensing S.A."/>
            <person name="Riano-Pachon D.M."/>
            <person name="Richier S."/>
            <person name="Rokitta S."/>
            <person name="Shiraiwa Y."/>
            <person name="Soanes D.M."/>
            <person name="van der Giezen M."/>
            <person name="Wahlund T.M."/>
            <person name="Williams B."/>
            <person name="Wilson W."/>
            <person name="Wolfe G."/>
            <person name="Wurch L.L."/>
        </authorList>
    </citation>
    <scope>NUCLEOTIDE SEQUENCE</scope>
</reference>
<sequence>MSSAASSLPSASAIFRYAEHAANLHFGDALLKHGKHTEAVGAFEAALALRSQGYHAASHNLGSALHALGDFEGAERHFRAAAELRPAAPKGWNALGLVRMAIPGRRAEARAAFEEALRLMPASQEYAANLANAADEPKAELHGDLALLPATTPPRASAPSPECKEEGLTLLRSKKTASGFKGVSKVKARGRRDIRNGAWNLRSTAFQRGGKCSGFAIVHCEPPHHGSFQPDVFIETLKRVARERNMPLADARLIGKEIDACEAVRQYDLEPFLTGAVKELQAEEERNAQRERRPKCNIDLIIAESALSSAQVLNGLLSVQAFSWCQNVPKRPLRDQIRGRR</sequence>
<evidence type="ECO:0000256" key="1">
    <source>
        <dbReference type="PROSITE-ProRule" id="PRU00339"/>
    </source>
</evidence>
<dbReference type="SMART" id="SM00028">
    <property type="entry name" value="TPR"/>
    <property type="match status" value="3"/>
</dbReference>
<dbReference type="InterPro" id="IPR019734">
    <property type="entry name" value="TPR_rpt"/>
</dbReference>
<dbReference type="HOGENOM" id="CLU_814896_0_0_1"/>
<dbReference type="RefSeq" id="XP_005777985.1">
    <property type="nucleotide sequence ID" value="XM_005777928.1"/>
</dbReference>
<name>A0A0D3JPX1_EMIH1</name>
<organism evidence="2 3">
    <name type="scientific">Emiliania huxleyi (strain CCMP1516)</name>
    <dbReference type="NCBI Taxonomy" id="280463"/>
    <lineage>
        <taxon>Eukaryota</taxon>
        <taxon>Haptista</taxon>
        <taxon>Haptophyta</taxon>
        <taxon>Prymnesiophyceae</taxon>
        <taxon>Isochrysidales</taxon>
        <taxon>Noelaerhabdaceae</taxon>
        <taxon>Emiliania</taxon>
    </lineage>
</organism>
<feature type="repeat" description="TPR" evidence="1">
    <location>
        <begin position="55"/>
        <end position="88"/>
    </location>
</feature>
<dbReference type="InterPro" id="IPR011990">
    <property type="entry name" value="TPR-like_helical_dom_sf"/>
</dbReference>
<accession>A0A0D3JPX1</accession>
<dbReference type="Gene3D" id="3.40.50.2300">
    <property type="match status" value="1"/>
</dbReference>
<dbReference type="PaxDb" id="2903-EOD25556"/>
<dbReference type="Pfam" id="PF13432">
    <property type="entry name" value="TPR_16"/>
    <property type="match status" value="1"/>
</dbReference>
<dbReference type="PROSITE" id="PS50005">
    <property type="entry name" value="TPR"/>
    <property type="match status" value="1"/>
</dbReference>